<name>A0A8H6U140_9AGAR</name>
<accession>A0A8H6U140</accession>
<dbReference type="GO" id="GO:0042759">
    <property type="term" value="P:long-chain fatty acid biosynthetic process"/>
    <property type="evidence" value="ECO:0007669"/>
    <property type="project" value="TreeGrafter"/>
</dbReference>
<evidence type="ECO:0000313" key="4">
    <source>
        <dbReference type="Proteomes" id="UP000620124"/>
    </source>
</evidence>
<comment type="caution">
    <text evidence="3">The sequence shown here is derived from an EMBL/GenBank/DDBJ whole genome shotgun (WGS) entry which is preliminary data.</text>
</comment>
<gene>
    <name evidence="3" type="ORF">MVEN_02624500</name>
</gene>
<dbReference type="InterPro" id="IPR031329">
    <property type="entry name" value="NEUT/ALK_ceramidase_N"/>
</dbReference>
<keyword evidence="1" id="KW-0479">Metal-binding</keyword>
<feature type="domain" description="Neutral/alkaline non-lysosomal ceramidase N-terminal" evidence="2">
    <location>
        <begin position="20"/>
        <end position="104"/>
    </location>
</feature>
<comment type="cofactor">
    <cofactor evidence="1">
        <name>Zn(2+)</name>
        <dbReference type="ChEBI" id="CHEBI:29105"/>
    </cofactor>
    <text evidence="1">Binds 1 zinc ion per subunit.</text>
</comment>
<evidence type="ECO:0000256" key="1">
    <source>
        <dbReference type="PIRSR" id="PIRSR606823-2"/>
    </source>
</evidence>
<dbReference type="GO" id="GO:0017040">
    <property type="term" value="F:N-acylsphingosine amidohydrolase activity"/>
    <property type="evidence" value="ECO:0007669"/>
    <property type="project" value="InterPro"/>
</dbReference>
<dbReference type="GO" id="GO:0005576">
    <property type="term" value="C:extracellular region"/>
    <property type="evidence" value="ECO:0007669"/>
    <property type="project" value="TreeGrafter"/>
</dbReference>
<organism evidence="3 4">
    <name type="scientific">Mycena venus</name>
    <dbReference type="NCBI Taxonomy" id="2733690"/>
    <lineage>
        <taxon>Eukaryota</taxon>
        <taxon>Fungi</taxon>
        <taxon>Dikarya</taxon>
        <taxon>Basidiomycota</taxon>
        <taxon>Agaricomycotina</taxon>
        <taxon>Agaricomycetes</taxon>
        <taxon>Agaricomycetidae</taxon>
        <taxon>Agaricales</taxon>
        <taxon>Marasmiineae</taxon>
        <taxon>Mycenaceae</taxon>
        <taxon>Mycena</taxon>
    </lineage>
</organism>
<keyword evidence="4" id="KW-1185">Reference proteome</keyword>
<dbReference type="PANTHER" id="PTHR12670:SF1">
    <property type="entry name" value="NEUTRAL CERAMIDASE"/>
    <property type="match status" value="1"/>
</dbReference>
<dbReference type="GO" id="GO:0046872">
    <property type="term" value="F:metal ion binding"/>
    <property type="evidence" value="ECO:0007669"/>
    <property type="project" value="UniProtKB-KW"/>
</dbReference>
<sequence length="104" mass="11586">MRWLNLNIFWDWALPTSRAPLVETNMMGYASLGQTDSGPHQRQRGRAFIVGETATTANRIVLANADIAMGGTGIRRAILASLAAVWDPLYRRRTYNFGTHQHSG</sequence>
<dbReference type="InterPro" id="IPR006823">
    <property type="entry name" value="Ceramidase_alk"/>
</dbReference>
<protein>
    <submittedName>
        <fullName evidence="3">Neutral ceramidase</fullName>
    </submittedName>
</protein>
<dbReference type="GO" id="GO:0016020">
    <property type="term" value="C:membrane"/>
    <property type="evidence" value="ECO:0007669"/>
    <property type="project" value="GOC"/>
</dbReference>
<dbReference type="EMBL" id="JACAZI010000049">
    <property type="protein sequence ID" value="KAF7326381.1"/>
    <property type="molecule type" value="Genomic_DNA"/>
</dbReference>
<evidence type="ECO:0000259" key="2">
    <source>
        <dbReference type="Pfam" id="PF04734"/>
    </source>
</evidence>
<dbReference type="AlphaFoldDB" id="A0A8H6U140"/>
<dbReference type="GO" id="GO:0046514">
    <property type="term" value="P:ceramide catabolic process"/>
    <property type="evidence" value="ECO:0007669"/>
    <property type="project" value="InterPro"/>
</dbReference>
<keyword evidence="1" id="KW-0862">Zinc</keyword>
<dbReference type="PANTHER" id="PTHR12670">
    <property type="entry name" value="CERAMIDASE"/>
    <property type="match status" value="1"/>
</dbReference>
<dbReference type="Proteomes" id="UP000620124">
    <property type="component" value="Unassembled WGS sequence"/>
</dbReference>
<dbReference type="OrthoDB" id="191371at2759"/>
<dbReference type="Pfam" id="PF04734">
    <property type="entry name" value="Ceramidase_alk"/>
    <property type="match status" value="1"/>
</dbReference>
<feature type="binding site" evidence="1">
    <location>
        <position position="100"/>
    </location>
    <ligand>
        <name>Zn(2+)</name>
        <dbReference type="ChEBI" id="CHEBI:29105"/>
    </ligand>
</feature>
<dbReference type="GO" id="GO:0046512">
    <property type="term" value="P:sphingosine biosynthetic process"/>
    <property type="evidence" value="ECO:0007669"/>
    <property type="project" value="TreeGrafter"/>
</dbReference>
<evidence type="ECO:0000313" key="3">
    <source>
        <dbReference type="EMBL" id="KAF7326381.1"/>
    </source>
</evidence>
<proteinExistence type="predicted"/>
<reference evidence="3" key="1">
    <citation type="submission" date="2020-05" db="EMBL/GenBank/DDBJ databases">
        <title>Mycena genomes resolve the evolution of fungal bioluminescence.</title>
        <authorList>
            <person name="Tsai I.J."/>
        </authorList>
    </citation>
    <scope>NUCLEOTIDE SEQUENCE</scope>
    <source>
        <strain evidence="3">CCC161011</strain>
    </source>
</reference>